<proteinExistence type="predicted"/>
<dbReference type="Ensembl" id="ENSVKKT00000012186.1">
    <property type="protein sequence ID" value="ENSVKKP00000011904.1"/>
    <property type="gene ID" value="ENSVKKG00000008278.1"/>
</dbReference>
<reference evidence="1" key="1">
    <citation type="submission" date="2025-08" db="UniProtKB">
        <authorList>
            <consortium name="Ensembl"/>
        </authorList>
    </citation>
    <scope>IDENTIFICATION</scope>
</reference>
<keyword evidence="2" id="KW-1185">Reference proteome</keyword>
<name>A0A8D2KWB5_VARKO</name>
<reference evidence="1" key="2">
    <citation type="submission" date="2025-09" db="UniProtKB">
        <authorList>
            <consortium name="Ensembl"/>
        </authorList>
    </citation>
    <scope>IDENTIFICATION</scope>
</reference>
<dbReference type="Proteomes" id="UP000694545">
    <property type="component" value="Unplaced"/>
</dbReference>
<sequence length="160" mass="18165">MTCEGTRQDFSILIHSPSSSKSLHVMRKRARSPSEGQALEQEDLYLVPVAQTALPPPDSEVFEQYNGKREGFTTFKAQCELYMHLRQNDFTDEKTKVGFLIMAQYPILNDAASFLNASKQYLGMGARKEMVVHEIKHFGYFGPFSPTRQFATVNACYHST</sequence>
<organism evidence="1 2">
    <name type="scientific">Varanus komodoensis</name>
    <name type="common">Komodo dragon</name>
    <dbReference type="NCBI Taxonomy" id="61221"/>
    <lineage>
        <taxon>Eukaryota</taxon>
        <taxon>Metazoa</taxon>
        <taxon>Chordata</taxon>
        <taxon>Craniata</taxon>
        <taxon>Vertebrata</taxon>
        <taxon>Euteleostomi</taxon>
        <taxon>Lepidosauria</taxon>
        <taxon>Squamata</taxon>
        <taxon>Bifurcata</taxon>
        <taxon>Unidentata</taxon>
        <taxon>Episquamata</taxon>
        <taxon>Toxicofera</taxon>
        <taxon>Anguimorpha</taxon>
        <taxon>Paleoanguimorpha</taxon>
        <taxon>Varanoidea</taxon>
        <taxon>Varanidae</taxon>
        <taxon>Varanus</taxon>
    </lineage>
</organism>
<evidence type="ECO:0000313" key="1">
    <source>
        <dbReference type="Ensembl" id="ENSVKKP00000011904.1"/>
    </source>
</evidence>
<protein>
    <submittedName>
        <fullName evidence="1">Uncharacterized protein</fullName>
    </submittedName>
</protein>
<accession>A0A8D2KWB5</accession>
<evidence type="ECO:0000313" key="2">
    <source>
        <dbReference type="Proteomes" id="UP000694545"/>
    </source>
</evidence>
<dbReference type="AlphaFoldDB" id="A0A8D2KWB5"/>